<evidence type="ECO:0000313" key="1">
    <source>
        <dbReference type="EMBL" id="KKK36441.1"/>
    </source>
</evidence>
<dbReference type="EMBL" id="LAYY01000031">
    <property type="protein sequence ID" value="KKK36441.1"/>
    <property type="molecule type" value="Genomic_DNA"/>
</dbReference>
<keyword evidence="2" id="KW-1185">Reference proteome</keyword>
<dbReference type="Proteomes" id="UP000034166">
    <property type="component" value="Unassembled WGS sequence"/>
</dbReference>
<evidence type="ECO:0000313" key="2">
    <source>
        <dbReference type="Proteomes" id="UP000034166"/>
    </source>
</evidence>
<organism evidence="1 2">
    <name type="scientific">Mesobacillus campisalis</name>
    <dbReference type="NCBI Taxonomy" id="1408103"/>
    <lineage>
        <taxon>Bacteria</taxon>
        <taxon>Bacillati</taxon>
        <taxon>Bacillota</taxon>
        <taxon>Bacilli</taxon>
        <taxon>Bacillales</taxon>
        <taxon>Bacillaceae</taxon>
        <taxon>Mesobacillus</taxon>
    </lineage>
</organism>
<dbReference type="Pfam" id="PF10676">
    <property type="entry name" value="gerPA"/>
    <property type="match status" value="1"/>
</dbReference>
<gene>
    <name evidence="1" type="ORF">WQ57_19395</name>
</gene>
<dbReference type="PANTHER" id="PTHR37808">
    <property type="entry name" value="SPORE GERMINATION PROTEIN-LIKE PROTEIN YDZR-RELATED"/>
    <property type="match status" value="1"/>
</dbReference>
<name>A0A0M2SRX6_9BACI</name>
<dbReference type="RefSeq" id="WP_046525426.1">
    <property type="nucleotide sequence ID" value="NZ_LAYY01000031.1"/>
</dbReference>
<reference evidence="1 2" key="1">
    <citation type="submission" date="2015-04" db="EMBL/GenBank/DDBJ databases">
        <title>Taxonomic description and genome sequence of Bacillus campisalis sp. nov., a novel member of the genus Bacillus isolated from solar saltern.</title>
        <authorList>
            <person name="Mathan Kumar R."/>
            <person name="Kaur G."/>
            <person name="Kumar A."/>
            <person name="Singh N.K."/>
            <person name="Kaur N."/>
            <person name="Kumar N."/>
            <person name="Mayilraj S."/>
        </authorList>
    </citation>
    <scope>NUCLEOTIDE SEQUENCE [LARGE SCALE GENOMIC DNA]</scope>
    <source>
        <strain evidence="1 2">SA2-6</strain>
    </source>
</reference>
<proteinExistence type="predicted"/>
<accession>A0A0M2SRX6</accession>
<dbReference type="PATRIC" id="fig|1408103.3.peg.4295"/>
<dbReference type="OrthoDB" id="2691926at2"/>
<sequence length="73" mass="7627">MPAIVGAVQVISVGSSGVFHIGDVYKIMPVSTAKTFSGAGSFNTGDTVTLYNNKSSTNTFDQDSVDQGNYFNA</sequence>
<dbReference type="InterPro" id="IPR019618">
    <property type="entry name" value="Spore_germination_GerPA"/>
</dbReference>
<protein>
    <submittedName>
        <fullName evidence="1">Spore gernimation protein GerPA</fullName>
    </submittedName>
</protein>
<comment type="caution">
    <text evidence="1">The sequence shown here is derived from an EMBL/GenBank/DDBJ whole genome shotgun (WGS) entry which is preliminary data.</text>
</comment>
<dbReference type="PANTHER" id="PTHR37808:SF3">
    <property type="entry name" value="SPORE GERMINATION PROTEIN GERPA-RELATED"/>
    <property type="match status" value="1"/>
</dbReference>
<dbReference type="AlphaFoldDB" id="A0A0M2SRX6"/>